<protein>
    <submittedName>
        <fullName evidence="2">Uncharacterized protein</fullName>
    </submittedName>
</protein>
<sequence>MSNPEPDYDELLIRLSLYVFNRLSPSDQRERVQEICSSVNVGDVQFLEKSDEAFRLGAFAELFKKLNFSDQLKLFLSKVIQKFKHERKLGELISSFKQLDAEHQQQVIDKIVHVTPENLRNADETEEELRLRRFTQLSRDYTDRVYELVVAWKKSDQYEQQETSDNEIGSDCFAEFFFGFSIVWFQGQSSSSQDLLIEQLSRGVRSSTVAIENRLAHESEEDFKLTRFTELCKQVVDFGVQEKFLDNAEEKLKGWPVQLWPGCIQFHCPRMILEPQDSDSAAELLSLLTCFGFSLLPAMYQQKKIDEMSNQVEGVEIETSPAAAADEEGIRMTRFNELFNQVPGPERKAIFKQFTSIFYQEKCYSQLIRFFSRLGSKDQAELIDKLFDKITKVYPCEERDSAPAQLIMEKFWGESEEEFRLRRFEDMCIKHLRTCKNFVENEAEKCVRNGILQLYRTSESDHNYQESCYAEFLFGVSIIWYKARCANYRRNPVQVILFGEVELGDTIEKLPEESEEEFRLRRFTESFKQLELTSQVCIVNYIQHTLFRDLSYPISSPKLYQGIIYRDCSSPVFDENHYKLMSNPEPDYDELLIRLSLYAFNRLSPSDQREQVEEICRNVNVVEDLEQRPEESDETFRLRTFTELFKKLNFSDQKKLFLSKVIQKFKHERKMGELMSSFQQLDAEHQQQVIEKIVHVTPENLRNPGETEEELRLRRFTQLSRYYTGHVYKLVVAWKSDQEEQEETSDNENGSDWKSSFAEFFLGFSIVWFQGQSSSSQDLLIEQLSKEVGGTIVVEQRLQDDETEEDFKLKRFSELCKKMVDFRFQEQFLNYAELKLEEWGRDRFRCSRLILEPQEYVGAAKLLSDLSTLGCSLLSAKHQQHKIEEMSNLVEGGVTIETSLEVDHFRMTRFTELFNQVPVRTRIDLFRKLREGLLKEKRYSEAVRFFRGLGSKDQTEMIEQWSDEITEKFSDESEENFRLRRFLKAFNKQDCNWNYSFWSEADRVGVRQGTSEESPYAKFLFDASITWFKARCGNYRRNPIHVILFGQVEFRDVIEKVPEESEEDFRLRLFTESFKRLEFTSQERIVDYIQDALFRDLGYRKLYAEAQSGPALPSEGRGSFDSEWIKLKLPQLQDQGPVAASATTTQGATTQAGAGGRGQGTTVR</sequence>
<proteinExistence type="predicted"/>
<evidence type="ECO:0000256" key="1">
    <source>
        <dbReference type="SAM" id="MobiDB-lite"/>
    </source>
</evidence>
<feature type="compositionally biased region" description="Low complexity" evidence="1">
    <location>
        <begin position="1139"/>
        <end position="1152"/>
    </location>
</feature>
<evidence type="ECO:0000313" key="2">
    <source>
        <dbReference type="EMBL" id="KAK9948752.1"/>
    </source>
</evidence>
<comment type="caution">
    <text evidence="2">The sequence shown here is derived from an EMBL/GenBank/DDBJ whole genome shotgun (WGS) entry which is preliminary data.</text>
</comment>
<keyword evidence="3" id="KW-1185">Reference proteome</keyword>
<reference evidence="2 3" key="1">
    <citation type="journal article" date="2023" name="G3 (Bethesda)">
        <title>A chromosome-length genome assembly and annotation of blackberry (Rubus argutus, cv. 'Hillquist').</title>
        <authorList>
            <person name="Bruna T."/>
            <person name="Aryal R."/>
            <person name="Dudchenko O."/>
            <person name="Sargent D.J."/>
            <person name="Mead D."/>
            <person name="Buti M."/>
            <person name="Cavallini A."/>
            <person name="Hytonen T."/>
            <person name="Andres J."/>
            <person name="Pham M."/>
            <person name="Weisz D."/>
            <person name="Mascagni F."/>
            <person name="Usai G."/>
            <person name="Natali L."/>
            <person name="Bassil N."/>
            <person name="Fernandez G.E."/>
            <person name="Lomsadze A."/>
            <person name="Armour M."/>
            <person name="Olukolu B."/>
            <person name="Poorten T."/>
            <person name="Britton C."/>
            <person name="Davik J."/>
            <person name="Ashrafi H."/>
            <person name="Aiden E.L."/>
            <person name="Borodovsky M."/>
            <person name="Worthington M."/>
        </authorList>
    </citation>
    <scope>NUCLEOTIDE SEQUENCE [LARGE SCALE GENOMIC DNA]</scope>
    <source>
        <strain evidence="2">PI 553951</strain>
    </source>
</reference>
<feature type="region of interest" description="Disordered" evidence="1">
    <location>
        <begin position="1134"/>
        <end position="1164"/>
    </location>
</feature>
<dbReference type="Proteomes" id="UP001457282">
    <property type="component" value="Unassembled WGS sequence"/>
</dbReference>
<gene>
    <name evidence="2" type="ORF">M0R45_004316</name>
</gene>
<feature type="compositionally biased region" description="Gly residues" evidence="1">
    <location>
        <begin position="1153"/>
        <end position="1164"/>
    </location>
</feature>
<dbReference type="EMBL" id="JBEDUW010000001">
    <property type="protein sequence ID" value="KAK9948752.1"/>
    <property type="molecule type" value="Genomic_DNA"/>
</dbReference>
<name>A0AAW1YJH1_RUBAR</name>
<dbReference type="AlphaFoldDB" id="A0AAW1YJH1"/>
<evidence type="ECO:0000313" key="3">
    <source>
        <dbReference type="Proteomes" id="UP001457282"/>
    </source>
</evidence>
<accession>A0AAW1YJH1</accession>
<organism evidence="2 3">
    <name type="scientific">Rubus argutus</name>
    <name type="common">Southern blackberry</name>
    <dbReference type="NCBI Taxonomy" id="59490"/>
    <lineage>
        <taxon>Eukaryota</taxon>
        <taxon>Viridiplantae</taxon>
        <taxon>Streptophyta</taxon>
        <taxon>Embryophyta</taxon>
        <taxon>Tracheophyta</taxon>
        <taxon>Spermatophyta</taxon>
        <taxon>Magnoliopsida</taxon>
        <taxon>eudicotyledons</taxon>
        <taxon>Gunneridae</taxon>
        <taxon>Pentapetalae</taxon>
        <taxon>rosids</taxon>
        <taxon>fabids</taxon>
        <taxon>Rosales</taxon>
        <taxon>Rosaceae</taxon>
        <taxon>Rosoideae</taxon>
        <taxon>Rosoideae incertae sedis</taxon>
        <taxon>Rubus</taxon>
    </lineage>
</organism>